<keyword evidence="2" id="KW-1185">Reference proteome</keyword>
<proteinExistence type="predicted"/>
<protein>
    <submittedName>
        <fullName evidence="1">AHH domain-containing protein</fullName>
    </submittedName>
</protein>
<sequence>MISVAMGFCCHLEEAAMRLAMPLHRGPHRDYNEMVIEKVGRIEQSWSRLRGRSNDARHIDALDRLARLQDRLRLNLLNPRRAPRLSSKDSRCSAPDFADLDALAEDLWREA</sequence>
<accession>A0ABT9HPL9</accession>
<evidence type="ECO:0000313" key="2">
    <source>
        <dbReference type="Proteomes" id="UP001240639"/>
    </source>
</evidence>
<dbReference type="RefSeq" id="WP_305932446.1">
    <property type="nucleotide sequence ID" value="NZ_JAVAIM010000001.1"/>
</dbReference>
<evidence type="ECO:0000313" key="1">
    <source>
        <dbReference type="EMBL" id="MDP4575107.1"/>
    </source>
</evidence>
<gene>
    <name evidence="1" type="ORF">Q9K02_08175</name>
</gene>
<dbReference type="Proteomes" id="UP001240639">
    <property type="component" value="Unassembled WGS sequence"/>
</dbReference>
<name>A0ABT9HPL9_9SPHN</name>
<dbReference type="InterPro" id="IPR032871">
    <property type="entry name" value="AHH_dom_containing"/>
</dbReference>
<organism evidence="1 2">
    <name type="scientific">Qipengyuania profundimaris</name>
    <dbReference type="NCBI Taxonomy" id="3067652"/>
    <lineage>
        <taxon>Bacteria</taxon>
        <taxon>Pseudomonadati</taxon>
        <taxon>Pseudomonadota</taxon>
        <taxon>Alphaproteobacteria</taxon>
        <taxon>Sphingomonadales</taxon>
        <taxon>Erythrobacteraceae</taxon>
        <taxon>Qipengyuania</taxon>
    </lineage>
</organism>
<dbReference type="Pfam" id="PF14412">
    <property type="entry name" value="AHH"/>
    <property type="match status" value="1"/>
</dbReference>
<reference evidence="1 2" key="1">
    <citation type="submission" date="2023-08" db="EMBL/GenBank/DDBJ databases">
        <title>genomic of G39.</title>
        <authorList>
            <person name="Wang Y."/>
        </authorList>
    </citation>
    <scope>NUCLEOTIDE SEQUENCE [LARGE SCALE GENOMIC DNA]</scope>
    <source>
        <strain evidence="1 2">G39</strain>
    </source>
</reference>
<dbReference type="EMBL" id="JAVAIM010000001">
    <property type="protein sequence ID" value="MDP4575107.1"/>
    <property type="molecule type" value="Genomic_DNA"/>
</dbReference>
<comment type="caution">
    <text evidence="1">The sequence shown here is derived from an EMBL/GenBank/DDBJ whole genome shotgun (WGS) entry which is preliminary data.</text>
</comment>